<accession>A0A423T7L1</accession>
<evidence type="ECO:0000259" key="11">
    <source>
        <dbReference type="Pfam" id="PF16187"/>
    </source>
</evidence>
<proteinExistence type="inferred from homology"/>
<dbReference type="EMBL" id="QCYY01002158">
    <property type="protein sequence ID" value="ROT72434.1"/>
    <property type="molecule type" value="Genomic_DNA"/>
</dbReference>
<dbReference type="Pfam" id="PF00675">
    <property type="entry name" value="Peptidase_M16"/>
    <property type="match status" value="1"/>
</dbReference>
<evidence type="ECO:0000259" key="10">
    <source>
        <dbReference type="Pfam" id="PF05193"/>
    </source>
</evidence>
<dbReference type="FunFam" id="3.30.830.10:FF:000005">
    <property type="entry name" value="nardilysin isoform X1"/>
    <property type="match status" value="1"/>
</dbReference>
<dbReference type="InterPro" id="IPR011765">
    <property type="entry name" value="Pept_M16_N"/>
</dbReference>
<keyword evidence="5" id="KW-0378">Hydrolase</keyword>
<dbReference type="Pfam" id="PF22456">
    <property type="entry name" value="PqqF-like_C_4"/>
    <property type="match status" value="1"/>
</dbReference>
<evidence type="ECO:0000256" key="5">
    <source>
        <dbReference type="ARBA" id="ARBA00022801"/>
    </source>
</evidence>
<dbReference type="STRING" id="6689.A0A423T7L1"/>
<dbReference type="InterPro" id="IPR011249">
    <property type="entry name" value="Metalloenz_LuxS/M16"/>
</dbReference>
<keyword evidence="3" id="KW-0645">Protease</keyword>
<evidence type="ECO:0000313" key="13">
    <source>
        <dbReference type="EMBL" id="ROT72434.1"/>
    </source>
</evidence>
<keyword evidence="14" id="KW-1185">Reference proteome</keyword>
<evidence type="ECO:0000313" key="14">
    <source>
        <dbReference type="Proteomes" id="UP000283509"/>
    </source>
</evidence>
<dbReference type="Pfam" id="PF05193">
    <property type="entry name" value="Peptidase_M16_C"/>
    <property type="match status" value="1"/>
</dbReference>
<keyword evidence="6" id="KW-0862">Zinc</keyword>
<evidence type="ECO:0000256" key="6">
    <source>
        <dbReference type="ARBA" id="ARBA00022833"/>
    </source>
</evidence>
<dbReference type="AlphaFoldDB" id="A0A423T7L1"/>
<dbReference type="Proteomes" id="UP000283509">
    <property type="component" value="Unassembled WGS sequence"/>
</dbReference>
<name>A0A423T7L1_PENVA</name>
<evidence type="ECO:0000256" key="3">
    <source>
        <dbReference type="ARBA" id="ARBA00022670"/>
    </source>
</evidence>
<dbReference type="Pfam" id="PF16187">
    <property type="entry name" value="Peptidase_M16_M"/>
    <property type="match status" value="1"/>
</dbReference>
<dbReference type="GO" id="GO:0046872">
    <property type="term" value="F:metal ion binding"/>
    <property type="evidence" value="ECO:0007669"/>
    <property type="project" value="UniProtKB-KW"/>
</dbReference>
<dbReference type="FunFam" id="3.30.830.10:FF:000012">
    <property type="entry name" value="Protease 3"/>
    <property type="match status" value="1"/>
</dbReference>
<sequence>MTKGCKATSEVSGGGGAVEAQSESGVEGGSVPPLPEAAITPPTCHLLQAPIKSPFDKKEYRVIQLGNGLRALLISDLSKKLSSEDDEGLMHFLEHMVFMGSEKYPKENAFDYYIKKHGGRDNAHTDMEHTTFYFEVQERFLNEALDRFAQFFIQPLMKVETMTREREAVHSEFQMAVPEDSYRTQQLFATLAADGHPMGKFTWGNESTLNVGIPDEELHKKLHELRLRYYSAHYMTLAVQARLSLDTLQEYVTSIFSLIPNNGLSCPSYKHLEPPFPVEKFHRLYRIIPMKEYHSVEINWALPSYLKHYKTKPLHYISHLLGHEGKGSILSYLKKKVWAVGLYSGNDGSGFEHNTTYAVMSISVELTDEGFKNLDQVLLVVFQYLYMIQQTGPVERIFREIQQTEKLNFDYAEEETAIENVENLSEGMRMFEPEDYLTGDSLLFEYDPEIIKNCMQQLVPENCNIMISSKSYEGQDVCCMTEDWFGTKYSVEDIPQEWVKEWSKPPENPHLFIPSPNKFIPDNFDLLKVEEGATEYPRVLQKDEWGEVLYKQDQKFKLPRTYCYIYFLSDLLLQSPRAAALLDLYLNLFQQHLMEDIYPANMAQYHYTINATERGLVFKINGFSQKLPQMLELLLHHMDTFEEHLDEKSFQEIRQQQMKSYHNAIIKPENMKKNVRLSIVQFVHWTPYEKLKAIVDVTSKDLLEDFVYKLYPTCHIRMLVQGNTSASQALDMYNLVKTRKVKYEMQVVPPFPEMRTMKLLQGCWIARLKAVNPADTNTSVINYYQGKEGTLMTEVLHEFIQMVMDEPVFDFLRTHEQLGYHVYCTNRNTYGILGISITVNTQANKFGVQHVDERIEAFLKEFLNTVRNLSSEELSSLKDTLTSMKQTVDLTLREEVDRNWGEITDGEYLFDRLQRQIELIKDITRDSVAECLESLVSSKTNKEYRKLTVQVVGASNPEDGTPPALEGLLGEDNVVKFLGPCDKSAVKDYPAEQFITDIASFKEKLEPYPVTKIV</sequence>
<evidence type="ECO:0000259" key="9">
    <source>
        <dbReference type="Pfam" id="PF00675"/>
    </source>
</evidence>
<evidence type="ECO:0000259" key="12">
    <source>
        <dbReference type="Pfam" id="PF22456"/>
    </source>
</evidence>
<comment type="similarity">
    <text evidence="2">Belongs to the peptidase M16 family.</text>
</comment>
<dbReference type="SUPFAM" id="SSF63411">
    <property type="entry name" value="LuxS/MPP-like metallohydrolase"/>
    <property type="match status" value="4"/>
</dbReference>
<keyword evidence="4" id="KW-0479">Metal-binding</keyword>
<dbReference type="InterPro" id="IPR054734">
    <property type="entry name" value="PqqF-like_C_4"/>
</dbReference>
<dbReference type="OrthoDB" id="952271at2759"/>
<dbReference type="PANTHER" id="PTHR43690:SF18">
    <property type="entry name" value="INSULIN-DEGRADING ENZYME-RELATED"/>
    <property type="match status" value="1"/>
</dbReference>
<reference evidence="13 14" key="1">
    <citation type="submission" date="2018-04" db="EMBL/GenBank/DDBJ databases">
        <authorList>
            <person name="Zhang X."/>
            <person name="Yuan J."/>
            <person name="Li F."/>
            <person name="Xiang J."/>
        </authorList>
    </citation>
    <scope>NUCLEOTIDE SEQUENCE [LARGE SCALE GENOMIC DNA]</scope>
    <source>
        <tissue evidence="13">Muscle</tissue>
    </source>
</reference>
<dbReference type="GO" id="GO:0006508">
    <property type="term" value="P:proteolysis"/>
    <property type="evidence" value="ECO:0007669"/>
    <property type="project" value="UniProtKB-KW"/>
</dbReference>
<dbReference type="InterPro" id="IPR007863">
    <property type="entry name" value="Peptidase_M16_C"/>
</dbReference>
<dbReference type="Gene3D" id="3.30.830.10">
    <property type="entry name" value="Metalloenzyme, LuxS/M16 peptidase-like"/>
    <property type="match status" value="4"/>
</dbReference>
<feature type="domain" description="Peptidase M16 C-terminal" evidence="10">
    <location>
        <begin position="220"/>
        <end position="403"/>
    </location>
</feature>
<evidence type="ECO:0000256" key="2">
    <source>
        <dbReference type="ARBA" id="ARBA00007261"/>
    </source>
</evidence>
<reference evidence="13 14" key="2">
    <citation type="submission" date="2019-01" db="EMBL/GenBank/DDBJ databases">
        <title>The decoding of complex shrimp genome reveals the adaptation for benthos swimmer, frequently molting mechanism and breeding impact on genome.</title>
        <authorList>
            <person name="Sun Y."/>
            <person name="Gao Y."/>
            <person name="Yu Y."/>
        </authorList>
    </citation>
    <scope>NUCLEOTIDE SEQUENCE [LARGE SCALE GENOMIC DNA]</scope>
    <source>
        <tissue evidence="13">Muscle</tissue>
    </source>
</reference>
<protein>
    <submittedName>
        <fullName evidence="13">Nardilysin</fullName>
    </submittedName>
</protein>
<comment type="caution">
    <text evidence="13">The sequence shown here is derived from an EMBL/GenBank/DDBJ whole genome shotgun (WGS) entry which is preliminary data.</text>
</comment>
<feature type="domain" description="Peptidase M16 N-terminal" evidence="9">
    <location>
        <begin position="84"/>
        <end position="192"/>
    </location>
</feature>
<dbReference type="PANTHER" id="PTHR43690">
    <property type="entry name" value="NARDILYSIN"/>
    <property type="match status" value="1"/>
</dbReference>
<organism evidence="13 14">
    <name type="scientific">Penaeus vannamei</name>
    <name type="common">Whiteleg shrimp</name>
    <name type="synonym">Litopenaeus vannamei</name>
    <dbReference type="NCBI Taxonomy" id="6689"/>
    <lineage>
        <taxon>Eukaryota</taxon>
        <taxon>Metazoa</taxon>
        <taxon>Ecdysozoa</taxon>
        <taxon>Arthropoda</taxon>
        <taxon>Crustacea</taxon>
        <taxon>Multicrustacea</taxon>
        <taxon>Malacostraca</taxon>
        <taxon>Eumalacostraca</taxon>
        <taxon>Eucarida</taxon>
        <taxon>Decapoda</taxon>
        <taxon>Dendrobranchiata</taxon>
        <taxon>Penaeoidea</taxon>
        <taxon>Penaeidae</taxon>
        <taxon>Penaeus</taxon>
    </lineage>
</organism>
<gene>
    <name evidence="13" type="ORF">C7M84_009199</name>
</gene>
<dbReference type="InterPro" id="IPR032632">
    <property type="entry name" value="Peptidase_M16_M"/>
</dbReference>
<comment type="cofactor">
    <cofactor evidence="1">
        <name>Zn(2+)</name>
        <dbReference type="ChEBI" id="CHEBI:29105"/>
    </cofactor>
</comment>
<dbReference type="GO" id="GO:0004222">
    <property type="term" value="F:metalloendopeptidase activity"/>
    <property type="evidence" value="ECO:0007669"/>
    <property type="project" value="UniProtKB-ARBA"/>
</dbReference>
<dbReference type="InterPro" id="IPR050626">
    <property type="entry name" value="Peptidase_M16"/>
</dbReference>
<evidence type="ECO:0000256" key="4">
    <source>
        <dbReference type="ARBA" id="ARBA00022723"/>
    </source>
</evidence>
<feature type="region of interest" description="Disordered" evidence="8">
    <location>
        <begin position="1"/>
        <end position="34"/>
    </location>
</feature>
<evidence type="ECO:0000256" key="7">
    <source>
        <dbReference type="ARBA" id="ARBA00023049"/>
    </source>
</evidence>
<evidence type="ECO:0000256" key="8">
    <source>
        <dbReference type="SAM" id="MobiDB-lite"/>
    </source>
</evidence>
<feature type="domain" description="Coenzyme PQQ synthesis protein F-like C-terminal lobe" evidence="12">
    <location>
        <begin position="801"/>
        <end position="900"/>
    </location>
</feature>
<evidence type="ECO:0000256" key="1">
    <source>
        <dbReference type="ARBA" id="ARBA00001947"/>
    </source>
</evidence>
<keyword evidence="7" id="KW-0482">Metalloprotease</keyword>
<feature type="domain" description="Peptidase M16 middle/third" evidence="11">
    <location>
        <begin position="409"/>
        <end position="693"/>
    </location>
</feature>